<evidence type="ECO:0000313" key="2">
    <source>
        <dbReference type="Proteomes" id="UP000005522"/>
    </source>
</evidence>
<dbReference type="AlphaFoldDB" id="A0A059ZUS0"/>
<dbReference type="HOGENOM" id="CLU_105864_2_2_6"/>
<dbReference type="InterPro" id="IPR019291">
    <property type="entry name" value="Host_attachment_protein"/>
</dbReference>
<dbReference type="Proteomes" id="UP000005522">
    <property type="component" value="Chromosome"/>
</dbReference>
<evidence type="ECO:0000313" key="1">
    <source>
        <dbReference type="EMBL" id="AIA55340.1"/>
    </source>
</evidence>
<dbReference type="EMBL" id="CP005986">
    <property type="protein sequence ID" value="AIA55340.1"/>
    <property type="molecule type" value="Genomic_DNA"/>
</dbReference>
<sequence>MTKTWILVSNGSHAKFFLHHGCGKGLQPLAERHHDSSRLKAAELVSDGPGRVQQSFAHGARPALDGKSSPKEQELQQFARELAQTLREGRVNTEYDDFVLVAPPAFLGLLREALDEPTIKLQRATINKDYIQADLAQLREHLGRVLCV</sequence>
<proteinExistence type="predicted"/>
<dbReference type="KEGG" id="acz:Acaty_c1474"/>
<name>A0A059ZUS0_ACICK</name>
<evidence type="ECO:0008006" key="3">
    <source>
        <dbReference type="Google" id="ProtNLM"/>
    </source>
</evidence>
<protein>
    <recommendedName>
        <fullName evidence="3">Host attachment protein</fullName>
    </recommendedName>
</protein>
<organism evidence="1 2">
    <name type="scientific">Acidithiobacillus caldus (strain ATCC 51756 / DSM 8584 / KU)</name>
    <dbReference type="NCBI Taxonomy" id="637389"/>
    <lineage>
        <taxon>Bacteria</taxon>
        <taxon>Pseudomonadati</taxon>
        <taxon>Pseudomonadota</taxon>
        <taxon>Acidithiobacillia</taxon>
        <taxon>Acidithiobacillales</taxon>
        <taxon>Acidithiobacillaceae</taxon>
        <taxon>Acidithiobacillus</taxon>
    </lineage>
</organism>
<gene>
    <name evidence="1" type="ORF">Acaty_c1474</name>
</gene>
<dbReference type="GeneID" id="92931672"/>
<dbReference type="eggNOG" id="COG5622">
    <property type="taxonomic scope" value="Bacteria"/>
</dbReference>
<dbReference type="Pfam" id="PF10116">
    <property type="entry name" value="Host_attach"/>
    <property type="match status" value="1"/>
</dbReference>
<accession>A0A059ZUS0</accession>
<reference evidence="1 2" key="1">
    <citation type="journal article" date="2009" name="J. Bacteriol.">
        <title>Draft genome sequence of the extremely acidophilic bacterium Acidithiobacillus caldus ATCC 51756 reveals metabolic versatility in the genus Acidithiobacillus.</title>
        <authorList>
            <person name="Valdes J."/>
            <person name="Quatrini R."/>
            <person name="Hallberg K."/>
            <person name="Dopson M."/>
            <person name="Valenzuela P.D."/>
            <person name="Holmes D.S."/>
        </authorList>
    </citation>
    <scope>NUCLEOTIDE SEQUENCE [LARGE SCALE GENOMIC DNA]</scope>
    <source>
        <strain evidence="2">ATCC 51756 / DSM 8584 / KU</strain>
    </source>
</reference>
<dbReference type="RefSeq" id="WP_004872337.1">
    <property type="nucleotide sequence ID" value="NZ_CP005986.1"/>
</dbReference>